<dbReference type="CDD" id="cd18103">
    <property type="entry name" value="SpoU-like_RlmB"/>
    <property type="match status" value="1"/>
</dbReference>
<sequence>MKVYGRNVLKEILENNVNVKMIYFSNVSSKSIEKLIELVKEKRLPFTIANNRILEKLSNEKKHQGVVIDIGDFEYKDESIIEKMEKPFLVILDQIQDPHNFGAIIRTSVAAGADALVIPKNNSVKVTPTVVKVSVGTLFKTNIIEVTNIARFIEKIKTLGIWVYGAAMDGKEYFKVDLKKPVAIVLGNEGNGIRENVKNKCDDLISIPMKNNVESLNVSVSAGILLYEVYRQNENFNS</sequence>
<dbReference type="PANTHER" id="PTHR46429">
    <property type="entry name" value="23S RRNA (GUANOSINE-2'-O-)-METHYLTRANSFERASE RLMB"/>
    <property type="match status" value="1"/>
</dbReference>
<keyword evidence="5" id="KW-1185">Reference proteome</keyword>
<dbReference type="GO" id="GO:0008168">
    <property type="term" value="F:methyltransferase activity"/>
    <property type="evidence" value="ECO:0007669"/>
    <property type="project" value="UniProtKB-KW"/>
</dbReference>
<evidence type="ECO:0000313" key="4">
    <source>
        <dbReference type="EMBL" id="APT74422.1"/>
    </source>
</evidence>
<dbReference type="SUPFAM" id="SSF55315">
    <property type="entry name" value="L30e-like"/>
    <property type="match status" value="1"/>
</dbReference>
<dbReference type="NCBIfam" id="TIGR00186">
    <property type="entry name" value="rRNA_methyl_3"/>
    <property type="match status" value="1"/>
</dbReference>
<dbReference type="InterPro" id="IPR001537">
    <property type="entry name" value="SpoU_MeTrfase"/>
</dbReference>
<evidence type="ECO:0000313" key="5">
    <source>
        <dbReference type="Proteomes" id="UP000185490"/>
    </source>
</evidence>
<dbReference type="Proteomes" id="UP000185490">
    <property type="component" value="Chromosome"/>
</dbReference>
<reference evidence="4 5" key="1">
    <citation type="submission" date="2014-02" db="EMBL/GenBank/DDBJ databases">
        <title>Diversity of Thermotogales isolates from hydrothermal vents.</title>
        <authorList>
            <person name="Haverkamp T.H.A."/>
            <person name="Lossouarn J."/>
            <person name="Geslin C."/>
            <person name="Nesbo C.L."/>
        </authorList>
    </citation>
    <scope>NUCLEOTIDE SEQUENCE [LARGE SCALE GENOMIC DNA]</scope>
    <source>
        <strain evidence="4 5">431</strain>
    </source>
</reference>
<evidence type="ECO:0000259" key="3">
    <source>
        <dbReference type="SMART" id="SM00967"/>
    </source>
</evidence>
<dbReference type="Gene3D" id="3.30.1330.30">
    <property type="match status" value="1"/>
</dbReference>
<keyword evidence="1 4" id="KW-0489">Methyltransferase</keyword>
<proteinExistence type="predicted"/>
<gene>
    <name evidence="4" type="ORF">BW47_08060</name>
</gene>
<dbReference type="InterPro" id="IPR013123">
    <property type="entry name" value="SpoU_subst-bd"/>
</dbReference>
<dbReference type="Pfam" id="PF08032">
    <property type="entry name" value="SpoU_sub_bind"/>
    <property type="match status" value="1"/>
</dbReference>
<evidence type="ECO:0000256" key="2">
    <source>
        <dbReference type="ARBA" id="ARBA00022679"/>
    </source>
</evidence>
<dbReference type="InterPro" id="IPR004441">
    <property type="entry name" value="rRNA_MeTrfase_TrmH"/>
</dbReference>
<name>A0ABM6GG33_9BACT</name>
<dbReference type="Gene3D" id="3.40.1280.10">
    <property type="match status" value="1"/>
</dbReference>
<dbReference type="PANTHER" id="PTHR46429:SF1">
    <property type="entry name" value="23S RRNA (GUANOSINE-2'-O-)-METHYLTRANSFERASE RLMB"/>
    <property type="match status" value="1"/>
</dbReference>
<protein>
    <submittedName>
        <fullName evidence="4">RNA methyltransferase</fullName>
    </submittedName>
</protein>
<keyword evidence="2" id="KW-0808">Transferase</keyword>
<dbReference type="SUPFAM" id="SSF75217">
    <property type="entry name" value="alpha/beta knot"/>
    <property type="match status" value="1"/>
</dbReference>
<accession>A0ABM6GG33</accession>
<evidence type="ECO:0000256" key="1">
    <source>
        <dbReference type="ARBA" id="ARBA00022603"/>
    </source>
</evidence>
<organism evidence="4 5">
    <name type="scientific">Thermosipho melanesiensis</name>
    <dbReference type="NCBI Taxonomy" id="46541"/>
    <lineage>
        <taxon>Bacteria</taxon>
        <taxon>Thermotogati</taxon>
        <taxon>Thermotogota</taxon>
        <taxon>Thermotogae</taxon>
        <taxon>Thermotogales</taxon>
        <taxon>Fervidobacteriaceae</taxon>
        <taxon>Thermosipho</taxon>
    </lineage>
</organism>
<dbReference type="InterPro" id="IPR029026">
    <property type="entry name" value="tRNA_m1G_MTases_N"/>
</dbReference>
<dbReference type="SMART" id="SM00967">
    <property type="entry name" value="SpoU_sub_bind"/>
    <property type="match status" value="1"/>
</dbReference>
<dbReference type="Pfam" id="PF00588">
    <property type="entry name" value="SpoU_methylase"/>
    <property type="match status" value="1"/>
</dbReference>
<dbReference type="InterPro" id="IPR029064">
    <property type="entry name" value="Ribosomal_eL30-like_sf"/>
</dbReference>
<dbReference type="EMBL" id="CP007389">
    <property type="protein sequence ID" value="APT74422.1"/>
    <property type="molecule type" value="Genomic_DNA"/>
</dbReference>
<dbReference type="InterPro" id="IPR029028">
    <property type="entry name" value="Alpha/beta_knot_MTases"/>
</dbReference>
<feature type="domain" description="RNA 2-O ribose methyltransferase substrate binding" evidence="3">
    <location>
        <begin position="2"/>
        <end position="76"/>
    </location>
</feature>
<dbReference type="RefSeq" id="WP_012057721.1">
    <property type="nucleotide sequence ID" value="NZ_CP007389.1"/>
</dbReference>
<dbReference type="GO" id="GO:0032259">
    <property type="term" value="P:methylation"/>
    <property type="evidence" value="ECO:0007669"/>
    <property type="project" value="UniProtKB-KW"/>
</dbReference>